<keyword evidence="2" id="KW-0645">Protease</keyword>
<dbReference type="Gene3D" id="3.30.2290.10">
    <property type="entry name" value="PmbA/TldD superfamily"/>
    <property type="match status" value="1"/>
</dbReference>
<reference evidence="8 9" key="1">
    <citation type="submission" date="2019-04" db="EMBL/GenBank/DDBJ databases">
        <title>Isachenkonia alkalipeptolytica gen. nov. sp. nov. a new anaerobic, alkiliphilic organothrophic bacterium capable to reduce synthesized ferrihydrite isolated from a soda lake.</title>
        <authorList>
            <person name="Toshchakov S.V."/>
            <person name="Zavarzina D.G."/>
            <person name="Zhilina T.N."/>
            <person name="Kostrikina N.A."/>
            <person name="Kublanov I.V."/>
        </authorList>
    </citation>
    <scope>NUCLEOTIDE SEQUENCE [LARGE SCALE GENOMIC DNA]</scope>
    <source>
        <strain evidence="8 9">Z-1701</strain>
    </source>
</reference>
<dbReference type="GO" id="GO:0005829">
    <property type="term" value="C:cytosol"/>
    <property type="evidence" value="ECO:0007669"/>
    <property type="project" value="TreeGrafter"/>
</dbReference>
<dbReference type="InterPro" id="IPR045569">
    <property type="entry name" value="Metalloprtase-TldD/E_C"/>
</dbReference>
<dbReference type="InterPro" id="IPR036059">
    <property type="entry name" value="TldD/PmbA_sf"/>
</dbReference>
<dbReference type="Proteomes" id="UP000449710">
    <property type="component" value="Unassembled WGS sequence"/>
</dbReference>
<keyword evidence="4" id="KW-0482">Metalloprotease</keyword>
<feature type="domain" description="Metalloprotease TldD/E N-terminal" evidence="6">
    <location>
        <begin position="17"/>
        <end position="76"/>
    </location>
</feature>
<evidence type="ECO:0000256" key="4">
    <source>
        <dbReference type="ARBA" id="ARBA00023049"/>
    </source>
</evidence>
<accession>A0AA43XI70</accession>
<evidence type="ECO:0000256" key="1">
    <source>
        <dbReference type="ARBA" id="ARBA00005836"/>
    </source>
</evidence>
<dbReference type="PANTHER" id="PTHR30624">
    <property type="entry name" value="UNCHARACTERIZED PROTEIN TLDD AND PMBA"/>
    <property type="match status" value="1"/>
</dbReference>
<dbReference type="PIRSF" id="PIRSF004919">
    <property type="entry name" value="TldD"/>
    <property type="match status" value="1"/>
</dbReference>
<sequence>MMDKQYFKEALPQEDFCDLRYQDFSHTTIKGDKKEIDQVSIVKKSGGNVRVLSGGGFGSFAFTDPKDVNLAFQEAKTASDLNPGKETFQRIPVNKDHVRISPKEDPRNLEISEKKGLLEKYRELILEHDEIADLESQYYEQFTDTLILNNLGTEVQQEELICGMTFRITAKRGDLTQLTRLSFGGNEDFSELLDKEQEVLEKVKQTLSLLDAEPIKGGNYDVILDSDVGGLFIHEAFGHLSEADNLIGNKTLGETMSLGTDFAMENFNVIDDPTRPGHPGSYVYDHEGTKAQRVSLIKRGKLDGRLHSLESADFMEEEPTGHARAKNFGFTPIVRMGNIYIDQGESSLKDMIASIDDGLYLFGSAGGQTSGETFTFAVQGGYRIENGEITHMVRDLALTGHLFTTLKNIEMVGREVTFSKAGGCGKGGQILIQSGKGSAPIKIKNMGIGGQ</sequence>
<keyword evidence="5" id="KW-0175">Coiled coil</keyword>
<evidence type="ECO:0000313" key="8">
    <source>
        <dbReference type="EMBL" id="NBG87278.1"/>
    </source>
</evidence>
<dbReference type="InterPro" id="IPR035068">
    <property type="entry name" value="TldD/PmbA_N"/>
</dbReference>
<dbReference type="Pfam" id="PF01523">
    <property type="entry name" value="PmbA_TldD_1st"/>
    <property type="match status" value="1"/>
</dbReference>
<comment type="caution">
    <text evidence="8">The sequence shown here is derived from an EMBL/GenBank/DDBJ whole genome shotgun (WGS) entry which is preliminary data.</text>
</comment>
<dbReference type="InterPro" id="IPR002510">
    <property type="entry name" value="Metalloprtase-TldD/E_N"/>
</dbReference>
<evidence type="ECO:0000259" key="7">
    <source>
        <dbReference type="Pfam" id="PF19289"/>
    </source>
</evidence>
<dbReference type="EMBL" id="SUMG01000002">
    <property type="protein sequence ID" value="NBG87278.1"/>
    <property type="molecule type" value="Genomic_DNA"/>
</dbReference>
<evidence type="ECO:0000313" key="9">
    <source>
        <dbReference type="Proteomes" id="UP000449710"/>
    </source>
</evidence>
<dbReference type="InterPro" id="IPR051463">
    <property type="entry name" value="Peptidase_U62_metallo"/>
</dbReference>
<evidence type="ECO:0000256" key="3">
    <source>
        <dbReference type="ARBA" id="ARBA00022801"/>
    </source>
</evidence>
<evidence type="ECO:0000256" key="2">
    <source>
        <dbReference type="ARBA" id="ARBA00022670"/>
    </source>
</evidence>
<dbReference type="Pfam" id="PF19289">
    <property type="entry name" value="PmbA_TldD_3rd"/>
    <property type="match status" value="1"/>
</dbReference>
<dbReference type="GO" id="GO:0008237">
    <property type="term" value="F:metallopeptidase activity"/>
    <property type="evidence" value="ECO:0007669"/>
    <property type="project" value="UniProtKB-KW"/>
</dbReference>
<proteinExistence type="inferred from homology"/>
<feature type="coiled-coil region" evidence="5">
    <location>
        <begin position="186"/>
        <end position="213"/>
    </location>
</feature>
<gene>
    <name evidence="8" type="ORF">ISALK_02070</name>
</gene>
<keyword evidence="9" id="KW-1185">Reference proteome</keyword>
<dbReference type="PANTHER" id="PTHR30624:SF0">
    <property type="entry name" value="METALLOPROTEASE SLR0863"/>
    <property type="match status" value="1"/>
</dbReference>
<feature type="domain" description="Metalloprotease TldD/E C-terminal" evidence="7">
    <location>
        <begin position="218"/>
        <end position="450"/>
    </location>
</feature>
<protein>
    <submittedName>
        <fullName evidence="8">TldD/PmbA family protein</fullName>
    </submittedName>
</protein>
<keyword evidence="3" id="KW-0378">Hydrolase</keyword>
<dbReference type="InterPro" id="IPR025502">
    <property type="entry name" value="TldD"/>
</dbReference>
<organism evidence="8 9">
    <name type="scientific">Isachenkonia alkalipeptolytica</name>
    <dbReference type="NCBI Taxonomy" id="2565777"/>
    <lineage>
        <taxon>Bacteria</taxon>
        <taxon>Bacillati</taxon>
        <taxon>Bacillota</taxon>
        <taxon>Clostridia</taxon>
        <taxon>Eubacteriales</taxon>
        <taxon>Clostridiaceae</taxon>
        <taxon>Isachenkonia</taxon>
    </lineage>
</organism>
<name>A0AA43XI70_9CLOT</name>
<comment type="similarity">
    <text evidence="1">Belongs to the peptidase U62 family.</text>
</comment>
<dbReference type="AlphaFoldDB" id="A0AA43XI70"/>
<evidence type="ECO:0000259" key="6">
    <source>
        <dbReference type="Pfam" id="PF01523"/>
    </source>
</evidence>
<evidence type="ECO:0000256" key="5">
    <source>
        <dbReference type="SAM" id="Coils"/>
    </source>
</evidence>
<dbReference type="GO" id="GO:0006508">
    <property type="term" value="P:proteolysis"/>
    <property type="evidence" value="ECO:0007669"/>
    <property type="project" value="UniProtKB-KW"/>
</dbReference>
<dbReference type="SUPFAM" id="SSF111283">
    <property type="entry name" value="Putative modulator of DNA gyrase, PmbA/TldD"/>
    <property type="match status" value="1"/>
</dbReference>